<reference evidence="1 2" key="1">
    <citation type="journal article" date="2018" name="Evol. Lett.">
        <title>Horizontal gene cluster transfer increased hallucinogenic mushroom diversity.</title>
        <authorList>
            <person name="Reynolds H.T."/>
            <person name="Vijayakumar V."/>
            <person name="Gluck-Thaler E."/>
            <person name="Korotkin H.B."/>
            <person name="Matheny P.B."/>
            <person name="Slot J.C."/>
        </authorList>
    </citation>
    <scope>NUCLEOTIDE SEQUENCE [LARGE SCALE GENOMIC DNA]</scope>
    <source>
        <strain evidence="1 2">2629</strain>
    </source>
</reference>
<evidence type="ECO:0000313" key="2">
    <source>
        <dbReference type="Proteomes" id="UP000284842"/>
    </source>
</evidence>
<dbReference type="STRING" id="181874.A0A409YY25"/>
<protein>
    <recommendedName>
        <fullName evidence="3">PPPDE domain-containing protein</fullName>
    </recommendedName>
</protein>
<gene>
    <name evidence="1" type="ORF">CVT24_005616</name>
</gene>
<dbReference type="InParanoid" id="A0A409YY25"/>
<accession>A0A409YY25</accession>
<sequence length="385" mass="43662">MATTVPVTQLHEYFDKFSLFDRCDVISVTHSKNLRSVVLHEYLHVIIRDKRNNHWLRLLVERQTNQDQVIIGIWPWVDPETGPLSLVVNSKAPLPLLMRNLFFQGTPLSLRTVADVLLNVHDKGPEYHFLSTNCFWHSDAVFKILSAAPGAPKLTTYGWLVLRGIPVIPSIIGSVSAFIAAEGFQRTMKDKPLLLKSTHIQPDEEEFDGLDVLDMLQSSEAVRGHDQNAAVPDMSLAQANVEQDDYKNNKNLFKLMKQIDILTNLDKDAIIEQTKERKKDIDAFSTATLSEPEKDVNTAFFEKCLKDNSLLQLSTHRRLQIHQLTEEATREGLDTAFLIQQLHEKAVQIAADNAPSHEEEALYEEALNAFAGKVLREVFQNKAFN</sequence>
<dbReference type="Proteomes" id="UP000284842">
    <property type="component" value="Unassembled WGS sequence"/>
</dbReference>
<comment type="caution">
    <text evidence="1">The sequence shown here is derived from an EMBL/GenBank/DDBJ whole genome shotgun (WGS) entry which is preliminary data.</text>
</comment>
<organism evidence="1 2">
    <name type="scientific">Panaeolus cyanescens</name>
    <dbReference type="NCBI Taxonomy" id="181874"/>
    <lineage>
        <taxon>Eukaryota</taxon>
        <taxon>Fungi</taxon>
        <taxon>Dikarya</taxon>
        <taxon>Basidiomycota</taxon>
        <taxon>Agaricomycotina</taxon>
        <taxon>Agaricomycetes</taxon>
        <taxon>Agaricomycetidae</taxon>
        <taxon>Agaricales</taxon>
        <taxon>Agaricineae</taxon>
        <taxon>Galeropsidaceae</taxon>
        <taxon>Panaeolus</taxon>
    </lineage>
</organism>
<name>A0A409YY25_9AGAR</name>
<evidence type="ECO:0008006" key="3">
    <source>
        <dbReference type="Google" id="ProtNLM"/>
    </source>
</evidence>
<dbReference type="OrthoDB" id="3014488at2759"/>
<dbReference type="EMBL" id="NHTK01000317">
    <property type="protein sequence ID" value="PPR07879.1"/>
    <property type="molecule type" value="Genomic_DNA"/>
</dbReference>
<keyword evidence="2" id="KW-1185">Reference proteome</keyword>
<dbReference type="AlphaFoldDB" id="A0A409YY25"/>
<evidence type="ECO:0000313" key="1">
    <source>
        <dbReference type="EMBL" id="PPR07879.1"/>
    </source>
</evidence>
<proteinExistence type="predicted"/>